<keyword evidence="5" id="KW-1185">Reference proteome</keyword>
<sequence length="171" mass="19864">MPKRFASLLSARHRRLALNKVEDEEPFGVDNEEPQEGENASDDEMEKDNADENEAGSRSIRPGRKKVCESQQLTHPDLLPMSAITRLVKRPKQSKAERLESVQTGREGRSKFGFQVNRMNPHASTTNREKRKRKTFQMIKHKVKGKAFKRSFREKQIALREHLKKVAKMKR</sequence>
<comment type="caution">
    <text evidence="4">The sequence shown here is derived from an EMBL/GenBank/DDBJ whole genome shotgun (WGS) entry which is preliminary data.</text>
</comment>
<evidence type="ECO:0000259" key="3">
    <source>
        <dbReference type="Pfam" id="PF21638"/>
    </source>
</evidence>
<organism evidence="4 5">
    <name type="scientific">Protopolystoma xenopodis</name>
    <dbReference type="NCBI Taxonomy" id="117903"/>
    <lineage>
        <taxon>Eukaryota</taxon>
        <taxon>Metazoa</taxon>
        <taxon>Spiralia</taxon>
        <taxon>Lophotrochozoa</taxon>
        <taxon>Platyhelminthes</taxon>
        <taxon>Monogenea</taxon>
        <taxon>Polyopisthocotylea</taxon>
        <taxon>Polystomatidea</taxon>
        <taxon>Polystomatidae</taxon>
        <taxon>Protopolystoma</taxon>
    </lineage>
</organism>
<protein>
    <recommendedName>
        <fullName evidence="1">Protein SDA1</fullName>
    </recommendedName>
</protein>
<dbReference type="InterPro" id="IPR048292">
    <property type="entry name" value="SDA1_C"/>
</dbReference>
<dbReference type="Pfam" id="PF21638">
    <property type="entry name" value="SDA1_C"/>
    <property type="match status" value="1"/>
</dbReference>
<keyword evidence="1" id="KW-0813">Transport</keyword>
<keyword evidence="1" id="KW-0690">Ribosome biogenesis</keyword>
<dbReference type="OrthoDB" id="2196187at2759"/>
<dbReference type="GO" id="GO:0015031">
    <property type="term" value="P:protein transport"/>
    <property type="evidence" value="ECO:0007669"/>
    <property type="project" value="UniProtKB-KW"/>
</dbReference>
<reference evidence="4" key="1">
    <citation type="submission" date="2018-11" db="EMBL/GenBank/DDBJ databases">
        <authorList>
            <consortium name="Pathogen Informatics"/>
        </authorList>
    </citation>
    <scope>NUCLEOTIDE SEQUENCE</scope>
</reference>
<keyword evidence="1" id="KW-0653">Protein transport</keyword>
<dbReference type="PANTHER" id="PTHR12730:SF0">
    <property type="entry name" value="PROTEIN SDA1 HOMOLOG"/>
    <property type="match status" value="1"/>
</dbReference>
<dbReference type="PANTHER" id="PTHR12730">
    <property type="entry name" value="HSDA/SDA1-RELATED"/>
    <property type="match status" value="1"/>
</dbReference>
<keyword evidence="1" id="KW-0539">Nucleus</keyword>
<name>A0A3S5BN50_9PLAT</name>
<accession>A0A3S5BN50</accession>
<evidence type="ECO:0000256" key="1">
    <source>
        <dbReference type="RuleBase" id="RU365057"/>
    </source>
</evidence>
<dbReference type="AlphaFoldDB" id="A0A3S5BN50"/>
<dbReference type="GO" id="GO:0005730">
    <property type="term" value="C:nucleolus"/>
    <property type="evidence" value="ECO:0007669"/>
    <property type="project" value="UniProtKB-SubCell"/>
</dbReference>
<proteinExistence type="inferred from homology"/>
<dbReference type="GO" id="GO:0042273">
    <property type="term" value="P:ribosomal large subunit biogenesis"/>
    <property type="evidence" value="ECO:0007669"/>
    <property type="project" value="UniProtKB-UniRule"/>
</dbReference>
<evidence type="ECO:0000313" key="4">
    <source>
        <dbReference type="EMBL" id="VEL10219.1"/>
    </source>
</evidence>
<gene>
    <name evidence="4" type="ORF">PXEA_LOCUS3659</name>
</gene>
<feature type="domain" description="SDA1 C-terminal" evidence="3">
    <location>
        <begin position="124"/>
        <end position="168"/>
    </location>
</feature>
<feature type="region of interest" description="Disordered" evidence="2">
    <location>
        <begin position="20"/>
        <end position="132"/>
    </location>
</feature>
<evidence type="ECO:0000256" key="2">
    <source>
        <dbReference type="SAM" id="MobiDB-lite"/>
    </source>
</evidence>
<comment type="subcellular location">
    <subcellularLocation>
        <location evidence="1">Nucleus</location>
        <location evidence="1">Nucleolus</location>
    </subcellularLocation>
</comment>
<evidence type="ECO:0000313" key="5">
    <source>
        <dbReference type="Proteomes" id="UP000784294"/>
    </source>
</evidence>
<comment type="similarity">
    <text evidence="1">Belongs to the SDA1 family.</text>
</comment>
<dbReference type="GO" id="GO:0000055">
    <property type="term" value="P:ribosomal large subunit export from nucleus"/>
    <property type="evidence" value="ECO:0007669"/>
    <property type="project" value="UniProtKB-UniRule"/>
</dbReference>
<comment type="function">
    <text evidence="1">Required for 60S pre-ribosomal subunits export to the cytoplasm.</text>
</comment>
<dbReference type="Proteomes" id="UP000784294">
    <property type="component" value="Unassembled WGS sequence"/>
</dbReference>
<dbReference type="InterPro" id="IPR027312">
    <property type="entry name" value="Sda1"/>
</dbReference>
<feature type="compositionally biased region" description="Basic and acidic residues" evidence="2">
    <location>
        <begin position="94"/>
        <end position="110"/>
    </location>
</feature>
<feature type="compositionally biased region" description="Acidic residues" evidence="2">
    <location>
        <begin position="22"/>
        <end position="54"/>
    </location>
</feature>
<dbReference type="EMBL" id="CAAALY010008377">
    <property type="protein sequence ID" value="VEL10219.1"/>
    <property type="molecule type" value="Genomic_DNA"/>
</dbReference>